<dbReference type="AlphaFoldDB" id="A0A6L8P7L1"/>
<gene>
    <name evidence="1" type="ordered locus">GBAA_5339</name>
</gene>
<reference evidence="1 2" key="1">
    <citation type="journal article" date="2009" name="J. Bacteriol.">
        <title>The complete genome sequence of Bacillus anthracis Ames 'Ancestor'.</title>
        <authorList>
            <person name="Ravel J."/>
            <person name="Jiang L."/>
            <person name="Stanley S.T."/>
            <person name="Wilson M.R."/>
            <person name="Decker R.S."/>
            <person name="Read T.D."/>
            <person name="Worsham P."/>
            <person name="Keim P.S."/>
            <person name="Salzberg S.L."/>
            <person name="Fraser-Liggett C.M."/>
            <person name="Rasko D.A."/>
        </authorList>
    </citation>
    <scope>NUCLEOTIDE SEQUENCE [LARGE SCALE GENOMIC DNA]</scope>
    <source>
        <strain evidence="2">Ames ancestor</strain>
    </source>
</reference>
<organism evidence="1 2">
    <name type="scientific">Bacillus anthracis</name>
    <name type="common">anthrax bacterium</name>
    <dbReference type="NCBI Taxonomy" id="1392"/>
    <lineage>
        <taxon>Bacteria</taxon>
        <taxon>Bacillati</taxon>
        <taxon>Bacillota</taxon>
        <taxon>Bacilli</taxon>
        <taxon>Bacillales</taxon>
        <taxon>Bacillaceae</taxon>
        <taxon>Bacillus</taxon>
        <taxon>Bacillus cereus group</taxon>
    </lineage>
</organism>
<dbReference type="GeneID" id="45024946"/>
<accession>A0A2P0HKV1</accession>
<accession>Q6HR36</accession>
<keyword evidence="2" id="KW-1185">Reference proteome</keyword>
<accession>A0A6L8P7L1</accession>
<evidence type="ECO:0000313" key="2">
    <source>
        <dbReference type="Proteomes" id="UP000000594"/>
    </source>
</evidence>
<dbReference type="Proteomes" id="UP000000594">
    <property type="component" value="Chromosome"/>
</dbReference>
<name>A0A6L8P7L1_BACAN</name>
<dbReference type="PATRIC" id="fig|1392.230.peg.5258"/>
<accession>E9RB71</accession>
<evidence type="ECO:0000313" key="1">
    <source>
        <dbReference type="EMBL" id="AAT34473.1"/>
    </source>
</evidence>
<dbReference type="OrthoDB" id="2875055at2"/>
<dbReference type="RefSeq" id="WP_000422852.1">
    <property type="nucleotide sequence ID" value="NZ_AP014833.1"/>
</dbReference>
<protein>
    <submittedName>
        <fullName evidence="1">Uncharacterized protein</fullName>
    </submittedName>
</protein>
<accession>Q6KKF5</accession>
<sequence length="170" mass="19786">MELQIFSIDEEAGKIEVSLTKKEALYFADKPKKEKENYIMWKFVNEFQMFNGGSQGECFRQINEFRVASGYPEWKSQRSVARIWEQESPFYEHKNVLGPKSAVAIFPDGKTINTSTREEMFNVMKEQYNISRGTIARLIKSGQAYKSRYAKHKQLNGLIIKYVDEKSSDS</sequence>
<accession>Q81XA2</accession>
<dbReference type="KEGG" id="banh:HYU01_26100"/>
<dbReference type="EMBL" id="AE017334">
    <property type="protein sequence ID" value="AAT34473.1"/>
    <property type="molecule type" value="Genomic_DNA"/>
</dbReference>
<proteinExistence type="predicted"/>
<accession>E9RB72</accession>
<dbReference type="KEGG" id="bar:GBAA_5339"/>